<dbReference type="EMBL" id="JACXAE010000119">
    <property type="protein sequence ID" value="MBD2778026.1"/>
    <property type="molecule type" value="Genomic_DNA"/>
</dbReference>
<evidence type="ECO:0008006" key="3">
    <source>
        <dbReference type="Google" id="ProtNLM"/>
    </source>
</evidence>
<reference evidence="1" key="1">
    <citation type="submission" date="2020-09" db="EMBL/GenBank/DDBJ databases">
        <title>Iningainema tapete sp. nov. (Scytonemataceae, Cyanobacteria) from greenhouses in central Florida (USA) produces two types of nodularin with biosynthetic potential for microcystin-LR and anabaenopeptins.</title>
        <authorList>
            <person name="Berthold D.E."/>
            <person name="Lefler F.W."/>
            <person name="Huang I.-S."/>
            <person name="Abdulla H."/>
            <person name="Zimba P.V."/>
            <person name="Laughinghouse H.D. IV."/>
        </authorList>
    </citation>
    <scope>NUCLEOTIDE SEQUENCE</scope>
    <source>
        <strain evidence="1">BLCCT55</strain>
    </source>
</reference>
<evidence type="ECO:0000313" key="1">
    <source>
        <dbReference type="EMBL" id="MBD2778026.1"/>
    </source>
</evidence>
<dbReference type="Proteomes" id="UP000629098">
    <property type="component" value="Unassembled WGS sequence"/>
</dbReference>
<organism evidence="1 2">
    <name type="scientific">Iningainema tapete BLCC-T55</name>
    <dbReference type="NCBI Taxonomy" id="2748662"/>
    <lineage>
        <taxon>Bacteria</taxon>
        <taxon>Bacillati</taxon>
        <taxon>Cyanobacteriota</taxon>
        <taxon>Cyanophyceae</taxon>
        <taxon>Nostocales</taxon>
        <taxon>Scytonemataceae</taxon>
        <taxon>Iningainema tapete</taxon>
    </lineage>
</organism>
<dbReference type="AlphaFoldDB" id="A0A8J6XUP1"/>
<proteinExistence type="predicted"/>
<name>A0A8J6XUP1_9CYAN</name>
<dbReference type="RefSeq" id="WP_190837244.1">
    <property type="nucleotide sequence ID" value="NZ_CAWPPI010000119.1"/>
</dbReference>
<evidence type="ECO:0000313" key="2">
    <source>
        <dbReference type="Proteomes" id="UP000629098"/>
    </source>
</evidence>
<sequence length="98" mass="11543">MSEQHNSSQLVLEPEQYAALEQLASKQNRPISDVAREVVRLGLESLEHKKQQRKEALERLEQRRLEIYRVHGMYHGDPVAEVRAEREKQIERVMRGEP</sequence>
<accession>A0A8J6XUP1</accession>
<gene>
    <name evidence="1" type="ORF">ICL16_39795</name>
</gene>
<comment type="caution">
    <text evidence="1">The sequence shown here is derived from an EMBL/GenBank/DDBJ whole genome shotgun (WGS) entry which is preliminary data.</text>
</comment>
<protein>
    <recommendedName>
        <fullName evidence="3">Ribbon-helix-helix protein CopG domain-containing protein</fullName>
    </recommendedName>
</protein>
<keyword evidence="2" id="KW-1185">Reference proteome</keyword>